<dbReference type="Gene3D" id="3.40.50.1240">
    <property type="entry name" value="Phosphoglycerate mutase-like"/>
    <property type="match status" value="1"/>
</dbReference>
<evidence type="ECO:0000313" key="9">
    <source>
        <dbReference type="EMBL" id="KRM55511.1"/>
    </source>
</evidence>
<feature type="binding site" evidence="4 6">
    <location>
        <begin position="114"/>
        <end position="115"/>
    </location>
    <ligand>
        <name>substrate</name>
    </ligand>
</feature>
<dbReference type="PATRIC" id="fig|1291052.5.peg.1247"/>
<feature type="binding site" evidence="4 6">
    <location>
        <position position="98"/>
    </location>
    <ligand>
        <name>substrate</name>
    </ligand>
</feature>
<dbReference type="HAMAP" id="MF_01039">
    <property type="entry name" value="PGAM_GpmA"/>
    <property type="match status" value="1"/>
</dbReference>
<feature type="binding site" evidence="4 6">
    <location>
        <begin position="21"/>
        <end position="22"/>
    </location>
    <ligand>
        <name>substrate</name>
    </ligand>
</feature>
<comment type="caution">
    <text evidence="9">The sequence shown here is derived from an EMBL/GenBank/DDBJ whole genome shotgun (WGS) entry which is preliminary data.</text>
</comment>
<dbReference type="CDD" id="cd07067">
    <property type="entry name" value="HP_PGM_like"/>
    <property type="match status" value="1"/>
</dbReference>
<name>A0A0R1ZKM1_9LACO</name>
<dbReference type="InterPro" id="IPR005952">
    <property type="entry name" value="Phosphogly_mut1"/>
</dbReference>
<dbReference type="Pfam" id="PF00300">
    <property type="entry name" value="His_Phos_1"/>
    <property type="match status" value="1"/>
</dbReference>
<feature type="active site" description="Proton donor/acceptor" evidence="4 5">
    <location>
        <position position="87"/>
    </location>
</feature>
<dbReference type="OrthoDB" id="9781415at2"/>
<comment type="caution">
    <text evidence="4">Lacks conserved residue(s) required for the propagation of feature annotation.</text>
</comment>
<comment type="catalytic activity">
    <reaction evidence="4 8">
        <text>(2R)-2-phosphoglycerate = (2R)-3-phosphoglycerate</text>
        <dbReference type="Rhea" id="RHEA:15901"/>
        <dbReference type="ChEBI" id="CHEBI:58272"/>
        <dbReference type="ChEBI" id="CHEBI:58289"/>
        <dbReference type="EC" id="5.4.2.11"/>
    </reaction>
</comment>
<feature type="site" description="Transition state stabilizer" evidence="4 7">
    <location>
        <position position="177"/>
    </location>
</feature>
<evidence type="ECO:0000256" key="6">
    <source>
        <dbReference type="PIRSR" id="PIRSR613078-2"/>
    </source>
</evidence>
<dbReference type="STRING" id="1291052.FC18_GL001229"/>
<evidence type="ECO:0000256" key="1">
    <source>
        <dbReference type="ARBA" id="ARBA00006717"/>
    </source>
</evidence>
<dbReference type="Proteomes" id="UP000051679">
    <property type="component" value="Unassembled WGS sequence"/>
</dbReference>
<feature type="binding site" evidence="4 6">
    <location>
        <position position="60"/>
    </location>
    <ligand>
        <name>substrate</name>
    </ligand>
</feature>
<keyword evidence="2 4" id="KW-0324">Glycolysis</keyword>
<dbReference type="NCBIfam" id="TIGR01258">
    <property type="entry name" value="pgm_1"/>
    <property type="match status" value="1"/>
</dbReference>
<keyword evidence="10" id="KW-1185">Reference proteome</keyword>
<dbReference type="GO" id="GO:0006096">
    <property type="term" value="P:glycolytic process"/>
    <property type="evidence" value="ECO:0007669"/>
    <property type="project" value="UniProtKB-UniRule"/>
</dbReference>
<comment type="similarity">
    <text evidence="1 4">Belongs to the phosphoglycerate mutase family. BPG-dependent PGAM subfamily.</text>
</comment>
<keyword evidence="3 4" id="KW-0413">Isomerase</keyword>
<evidence type="ECO:0000256" key="2">
    <source>
        <dbReference type="ARBA" id="ARBA00023152"/>
    </source>
</evidence>
<reference evidence="9 10" key="1">
    <citation type="journal article" date="2015" name="Genome Announc.">
        <title>Expanding the biotechnology potential of lactobacilli through comparative genomics of 213 strains and associated genera.</title>
        <authorList>
            <person name="Sun Z."/>
            <person name="Harris H.M."/>
            <person name="McCann A."/>
            <person name="Guo C."/>
            <person name="Argimon S."/>
            <person name="Zhang W."/>
            <person name="Yang X."/>
            <person name="Jeffery I.B."/>
            <person name="Cooney J.C."/>
            <person name="Kagawa T.F."/>
            <person name="Liu W."/>
            <person name="Song Y."/>
            <person name="Salvetti E."/>
            <person name="Wrobel A."/>
            <person name="Rasinkangas P."/>
            <person name="Parkhill J."/>
            <person name="Rea M.C."/>
            <person name="O'Sullivan O."/>
            <person name="Ritari J."/>
            <person name="Douillard F.P."/>
            <person name="Paul Ross R."/>
            <person name="Yang R."/>
            <person name="Briner A.E."/>
            <person name="Felis G.E."/>
            <person name="de Vos W.M."/>
            <person name="Barrangou R."/>
            <person name="Klaenhammer T.R."/>
            <person name="Caufield P.W."/>
            <person name="Cui Y."/>
            <person name="Zhang H."/>
            <person name="O'Toole P.W."/>
        </authorList>
    </citation>
    <scope>NUCLEOTIDE SEQUENCE [LARGE SCALE GENOMIC DNA]</scope>
    <source>
        <strain evidence="9 10">DSM 20505</strain>
    </source>
</reference>
<feature type="active site" description="Tele-phosphohistidine intermediate" evidence="4 5">
    <location>
        <position position="9"/>
    </location>
</feature>
<dbReference type="EMBL" id="AYYO01000019">
    <property type="protein sequence ID" value="KRM55511.1"/>
    <property type="molecule type" value="Genomic_DNA"/>
</dbReference>
<dbReference type="GO" id="GO:0006094">
    <property type="term" value="P:gluconeogenesis"/>
    <property type="evidence" value="ECO:0007669"/>
    <property type="project" value="UniProtKB-UniRule"/>
</dbReference>
<dbReference type="RefSeq" id="WP_054679702.1">
    <property type="nucleotide sequence ID" value="NZ_AYYO01000019.1"/>
</dbReference>
<dbReference type="InterPro" id="IPR013078">
    <property type="entry name" value="His_Pase_superF_clade-1"/>
</dbReference>
<dbReference type="SMART" id="SM00855">
    <property type="entry name" value="PGAM"/>
    <property type="match status" value="1"/>
</dbReference>
<keyword evidence="4" id="KW-0312">Gluconeogenesis</keyword>
<evidence type="ECO:0000256" key="3">
    <source>
        <dbReference type="ARBA" id="ARBA00023235"/>
    </source>
</evidence>
<protein>
    <recommendedName>
        <fullName evidence="4 8">2,3-bisphosphoglycerate-dependent phosphoglycerate mutase</fullName>
        <shortName evidence="4">BPG-dependent PGAM</shortName>
        <shortName evidence="4">PGAM</shortName>
        <shortName evidence="4">Phosphoglyceromutase</shortName>
        <shortName evidence="4">dPGM</shortName>
        <ecNumber evidence="4 8">5.4.2.11</ecNumber>
    </recommendedName>
</protein>
<comment type="function">
    <text evidence="4 8">Catalyzes the interconversion of 2-phosphoglycerate and 3-phosphoglycerate.</text>
</comment>
<dbReference type="AlphaFoldDB" id="A0A0R1ZKM1"/>
<dbReference type="GO" id="GO:0004619">
    <property type="term" value="F:phosphoglycerate mutase activity"/>
    <property type="evidence" value="ECO:0007669"/>
    <property type="project" value="UniProtKB-UniRule"/>
</dbReference>
<evidence type="ECO:0000256" key="8">
    <source>
        <dbReference type="RuleBase" id="RU004512"/>
    </source>
</evidence>
<proteinExistence type="inferred from homology"/>
<dbReference type="InterPro" id="IPR001345">
    <property type="entry name" value="PG/BPGM_mutase_AS"/>
</dbReference>
<dbReference type="InterPro" id="IPR029033">
    <property type="entry name" value="His_PPase_superfam"/>
</dbReference>
<dbReference type="PROSITE" id="PS00175">
    <property type="entry name" value="PG_MUTASE"/>
    <property type="match status" value="1"/>
</dbReference>
<dbReference type="PIRSF" id="PIRSF000709">
    <property type="entry name" value="6PFK_2-Ptase"/>
    <property type="match status" value="1"/>
</dbReference>
<evidence type="ECO:0000313" key="10">
    <source>
        <dbReference type="Proteomes" id="UP000051679"/>
    </source>
</evidence>
<accession>A0A0R1ZKM1</accession>
<sequence>MAKLVLIRHGESTANYDNTYTGWSDVPLTGNGRVQATLAGERLAREHIAFSQVHTSMLRRAIMTAYIVQDAIDQAYVPITKSWRLNERHYGALRGLNKDVTRELFGPKQVAQWRRSYTAVPPRLAVPDLESKYRAWPASIVPAGESLADAQKRLLPYWADQIAPRLLRGENQLVVAHGSTLRALIKYLEQIADADIDGVEVGNAEPIVYDLDRHLHIISKNILHVN</sequence>
<organism evidence="9 10">
    <name type="scientific">Lacticaseibacillus sharpeae JCM 1186 = DSM 20505</name>
    <dbReference type="NCBI Taxonomy" id="1291052"/>
    <lineage>
        <taxon>Bacteria</taxon>
        <taxon>Bacillati</taxon>
        <taxon>Bacillota</taxon>
        <taxon>Bacilli</taxon>
        <taxon>Lactobacillales</taxon>
        <taxon>Lactobacillaceae</taxon>
        <taxon>Lacticaseibacillus</taxon>
    </lineage>
</organism>
<feature type="binding site" evidence="4 6">
    <location>
        <begin position="8"/>
        <end position="15"/>
    </location>
    <ligand>
        <name>substrate</name>
    </ligand>
</feature>
<evidence type="ECO:0000256" key="4">
    <source>
        <dbReference type="HAMAP-Rule" id="MF_01039"/>
    </source>
</evidence>
<evidence type="ECO:0000256" key="5">
    <source>
        <dbReference type="PIRSR" id="PIRSR613078-1"/>
    </source>
</evidence>
<evidence type="ECO:0000256" key="7">
    <source>
        <dbReference type="PIRSR" id="PIRSR613078-3"/>
    </source>
</evidence>
<dbReference type="UniPathway" id="UPA00109">
    <property type="reaction ID" value="UER00186"/>
</dbReference>
<dbReference type="SUPFAM" id="SSF53254">
    <property type="entry name" value="Phosphoglycerate mutase-like"/>
    <property type="match status" value="1"/>
</dbReference>
<dbReference type="EC" id="5.4.2.11" evidence="4 8"/>
<feature type="binding site" evidence="4 6">
    <location>
        <begin position="87"/>
        <end position="90"/>
    </location>
    <ligand>
        <name>substrate</name>
    </ligand>
</feature>
<comment type="pathway">
    <text evidence="4 8">Carbohydrate degradation; glycolysis; pyruvate from D-glyceraldehyde 3-phosphate: step 3/5.</text>
</comment>
<dbReference type="PANTHER" id="PTHR11931">
    <property type="entry name" value="PHOSPHOGLYCERATE MUTASE"/>
    <property type="match status" value="1"/>
</dbReference>
<gene>
    <name evidence="4" type="primary">gpmA</name>
    <name evidence="9" type="ORF">FC18_GL001229</name>
</gene>